<keyword evidence="3" id="KW-1185">Reference proteome</keyword>
<sequence length="175" mass="18432">MLRKPLHVRVTTSQASLQRFDRGGYPRFPNLPIRPAISKRGPGGYAGNLPNTQIHTPYSVSVLPPQPIYHKLPEGGESQCRKATPEGYNETGGYYNATNSDEFGGYCSYKWNGDSYAGNDMNRWNRWNGNEWSANGIGSAADAGPSDGGGDVGGSGWAGDGGGDSGGSGWAGEGG</sequence>
<organism evidence="2 3">
    <name type="scientific">Collybiopsis luxurians FD-317 M1</name>
    <dbReference type="NCBI Taxonomy" id="944289"/>
    <lineage>
        <taxon>Eukaryota</taxon>
        <taxon>Fungi</taxon>
        <taxon>Dikarya</taxon>
        <taxon>Basidiomycota</taxon>
        <taxon>Agaricomycotina</taxon>
        <taxon>Agaricomycetes</taxon>
        <taxon>Agaricomycetidae</taxon>
        <taxon>Agaricales</taxon>
        <taxon>Marasmiineae</taxon>
        <taxon>Omphalotaceae</taxon>
        <taxon>Collybiopsis</taxon>
        <taxon>Collybiopsis luxurians</taxon>
    </lineage>
</organism>
<feature type="non-terminal residue" evidence="2">
    <location>
        <position position="175"/>
    </location>
</feature>
<dbReference type="Proteomes" id="UP000053593">
    <property type="component" value="Unassembled WGS sequence"/>
</dbReference>
<evidence type="ECO:0000313" key="2">
    <source>
        <dbReference type="EMBL" id="KIK54009.1"/>
    </source>
</evidence>
<reference evidence="2 3" key="1">
    <citation type="submission" date="2014-04" db="EMBL/GenBank/DDBJ databases">
        <title>Evolutionary Origins and Diversification of the Mycorrhizal Mutualists.</title>
        <authorList>
            <consortium name="DOE Joint Genome Institute"/>
            <consortium name="Mycorrhizal Genomics Consortium"/>
            <person name="Kohler A."/>
            <person name="Kuo A."/>
            <person name="Nagy L.G."/>
            <person name="Floudas D."/>
            <person name="Copeland A."/>
            <person name="Barry K.W."/>
            <person name="Cichocki N."/>
            <person name="Veneault-Fourrey C."/>
            <person name="LaButti K."/>
            <person name="Lindquist E.A."/>
            <person name="Lipzen A."/>
            <person name="Lundell T."/>
            <person name="Morin E."/>
            <person name="Murat C."/>
            <person name="Riley R."/>
            <person name="Ohm R."/>
            <person name="Sun H."/>
            <person name="Tunlid A."/>
            <person name="Henrissat B."/>
            <person name="Grigoriev I.V."/>
            <person name="Hibbett D.S."/>
            <person name="Martin F."/>
        </authorList>
    </citation>
    <scope>NUCLEOTIDE SEQUENCE [LARGE SCALE GENOMIC DNA]</scope>
    <source>
        <strain evidence="2 3">FD-317 M1</strain>
    </source>
</reference>
<name>A0A0D0BWH5_9AGAR</name>
<dbReference type="EMBL" id="KN834821">
    <property type="protein sequence ID" value="KIK54009.1"/>
    <property type="molecule type" value="Genomic_DNA"/>
</dbReference>
<feature type="region of interest" description="Disordered" evidence="1">
    <location>
        <begin position="137"/>
        <end position="175"/>
    </location>
</feature>
<gene>
    <name evidence="2" type="ORF">GYMLUDRAFT_49076</name>
</gene>
<accession>A0A0D0BWH5</accession>
<protein>
    <submittedName>
        <fullName evidence="2">Uncharacterized protein</fullName>
    </submittedName>
</protein>
<feature type="compositionally biased region" description="Gly residues" evidence="1">
    <location>
        <begin position="146"/>
        <end position="175"/>
    </location>
</feature>
<evidence type="ECO:0000256" key="1">
    <source>
        <dbReference type="SAM" id="MobiDB-lite"/>
    </source>
</evidence>
<evidence type="ECO:0000313" key="3">
    <source>
        <dbReference type="Proteomes" id="UP000053593"/>
    </source>
</evidence>
<dbReference type="HOGENOM" id="CLU_1536126_0_0_1"/>
<proteinExistence type="predicted"/>
<dbReference type="AlphaFoldDB" id="A0A0D0BWH5"/>